<feature type="compositionally biased region" description="Polar residues" evidence="1">
    <location>
        <begin position="226"/>
        <end position="240"/>
    </location>
</feature>
<dbReference type="EMBL" id="JAVRRJ010000003">
    <property type="protein sequence ID" value="KAK5086311.1"/>
    <property type="molecule type" value="Genomic_DNA"/>
</dbReference>
<name>A0AAN7YGS6_9EURO</name>
<protein>
    <submittedName>
        <fullName evidence="2">Uncharacterized protein</fullName>
    </submittedName>
</protein>
<feature type="region of interest" description="Disordered" evidence="1">
    <location>
        <begin position="1"/>
        <end position="77"/>
    </location>
</feature>
<dbReference type="AlphaFoldDB" id="A0AAN7YGS6"/>
<reference evidence="2 3" key="1">
    <citation type="submission" date="2023-08" db="EMBL/GenBank/DDBJ databases">
        <title>Black Yeasts Isolated from many extreme environments.</title>
        <authorList>
            <person name="Coleine C."/>
            <person name="Stajich J.E."/>
            <person name="Selbmann L."/>
        </authorList>
    </citation>
    <scope>NUCLEOTIDE SEQUENCE [LARGE SCALE GENOMIC DNA]</scope>
    <source>
        <strain evidence="2 3">CCFEE 5910</strain>
    </source>
</reference>
<accession>A0AAN7YGS6</accession>
<evidence type="ECO:0000256" key="1">
    <source>
        <dbReference type="SAM" id="MobiDB-lite"/>
    </source>
</evidence>
<comment type="caution">
    <text evidence="2">The sequence shown here is derived from an EMBL/GenBank/DDBJ whole genome shotgun (WGS) entry which is preliminary data.</text>
</comment>
<sequence length="434" mass="47543">MTTPSNRRSSNLQPARVPKLAYRKPLSEDEAAKHEERLDDQLRQQDSKQTTAARSNSTWESVNKPSVLPSSSTMSKKKNSIFGGLFVKEPTIMALAAVEADLKAKHGAATPQKVPHVSSRKMPEHVPKVNSKWDGVPEAVKLREQEEKQRRRTSQRSSVLSSQPVRFPSEDDVASGVCRVQPATTTSGSDTTSQVGSNGYGRPESFCSSVSADSTEKRTRPPPSVHAQSLRSPSGSSLPEITSFFPHHQQEHGPTLSVPQQPQSLKGASVHSTVVSQHSQPDSVQSRYHGNLVEVVPEHSSSPVTTPTSEPPATPCDDSSEPDKAIVYRVKRSSRINPIDGFLAGEAQPFEIKDDNNTSHVKSDLPLRQYQQARIGRVETDIAKRPDTSRDRLGLRASMIVNTEAVPWEIQDPHADGPRSPGSASKGRFIPKFR</sequence>
<feature type="compositionally biased region" description="Polar residues" evidence="1">
    <location>
        <begin position="1"/>
        <end position="13"/>
    </location>
</feature>
<organism evidence="2 3">
    <name type="scientific">Lithohypha guttulata</name>
    <dbReference type="NCBI Taxonomy" id="1690604"/>
    <lineage>
        <taxon>Eukaryota</taxon>
        <taxon>Fungi</taxon>
        <taxon>Dikarya</taxon>
        <taxon>Ascomycota</taxon>
        <taxon>Pezizomycotina</taxon>
        <taxon>Eurotiomycetes</taxon>
        <taxon>Chaetothyriomycetidae</taxon>
        <taxon>Chaetothyriales</taxon>
        <taxon>Trichomeriaceae</taxon>
        <taxon>Lithohypha</taxon>
    </lineage>
</organism>
<evidence type="ECO:0000313" key="3">
    <source>
        <dbReference type="Proteomes" id="UP001309876"/>
    </source>
</evidence>
<proteinExistence type="predicted"/>
<keyword evidence="3" id="KW-1185">Reference proteome</keyword>
<feature type="compositionally biased region" description="Basic and acidic residues" evidence="1">
    <location>
        <begin position="140"/>
        <end position="149"/>
    </location>
</feature>
<feature type="compositionally biased region" description="Polar residues" evidence="1">
    <location>
        <begin position="47"/>
        <end position="74"/>
    </location>
</feature>
<feature type="compositionally biased region" description="Low complexity" evidence="1">
    <location>
        <begin position="293"/>
        <end position="308"/>
    </location>
</feature>
<feature type="region of interest" description="Disordered" evidence="1">
    <location>
        <begin position="408"/>
        <end position="434"/>
    </location>
</feature>
<feature type="compositionally biased region" description="Polar residues" evidence="1">
    <location>
        <begin position="257"/>
        <end position="266"/>
    </location>
</feature>
<feature type="region of interest" description="Disordered" evidence="1">
    <location>
        <begin position="105"/>
        <end position="323"/>
    </location>
</feature>
<gene>
    <name evidence="2" type="ORF">LTR05_003479</name>
</gene>
<feature type="compositionally biased region" description="Low complexity" evidence="1">
    <location>
        <begin position="269"/>
        <end position="280"/>
    </location>
</feature>
<evidence type="ECO:0000313" key="2">
    <source>
        <dbReference type="EMBL" id="KAK5086311.1"/>
    </source>
</evidence>
<dbReference type="Proteomes" id="UP001309876">
    <property type="component" value="Unassembled WGS sequence"/>
</dbReference>
<feature type="compositionally biased region" description="Polar residues" evidence="1">
    <location>
        <begin position="182"/>
        <end position="197"/>
    </location>
</feature>
<feature type="compositionally biased region" description="Basic and acidic residues" evidence="1">
    <location>
        <begin position="25"/>
        <end position="46"/>
    </location>
</feature>